<accession>A0ABW0PGM9</accession>
<comment type="caution">
    <text evidence="1">The sequence shown here is derived from an EMBL/GenBank/DDBJ whole genome shotgun (WGS) entry which is preliminary data.</text>
</comment>
<dbReference type="EMBL" id="JBHSMS010000023">
    <property type="protein sequence ID" value="MFC5510757.1"/>
    <property type="molecule type" value="Genomic_DNA"/>
</dbReference>
<proteinExistence type="predicted"/>
<organism evidence="1 2">
    <name type="scientific">Massilia jejuensis</name>
    <dbReference type="NCBI Taxonomy" id="648894"/>
    <lineage>
        <taxon>Bacteria</taxon>
        <taxon>Pseudomonadati</taxon>
        <taxon>Pseudomonadota</taxon>
        <taxon>Betaproteobacteria</taxon>
        <taxon>Burkholderiales</taxon>
        <taxon>Oxalobacteraceae</taxon>
        <taxon>Telluria group</taxon>
        <taxon>Massilia</taxon>
    </lineage>
</organism>
<evidence type="ECO:0000313" key="2">
    <source>
        <dbReference type="Proteomes" id="UP001596031"/>
    </source>
</evidence>
<sequence length="179" mass="20097">MRRPLPRWILVASASVVYATSAYFLQQHVEYVKMHTIPAGLQAFDVNGPVPTCRRWKDTMPGTRDQAAYRLYIDARKLWRSKIAWQLTRQEFTSILHDVQSAANQGDWGARALMAHFYRSGLGPLDTNHVLDIDWTNQSTSFVQPSLPAKPGDTTISVSHTSKAMAVLCRINGSRGPIT</sequence>
<evidence type="ECO:0000313" key="1">
    <source>
        <dbReference type="EMBL" id="MFC5510757.1"/>
    </source>
</evidence>
<dbReference type="RefSeq" id="WP_379718363.1">
    <property type="nucleotide sequence ID" value="NZ_JBHSMS010000023.1"/>
</dbReference>
<keyword evidence="2" id="KW-1185">Reference proteome</keyword>
<protein>
    <submittedName>
        <fullName evidence="1">Uncharacterized protein</fullName>
    </submittedName>
</protein>
<gene>
    <name evidence="1" type="ORF">ACFPOU_06440</name>
</gene>
<reference evidence="2" key="1">
    <citation type="journal article" date="2019" name="Int. J. Syst. Evol. Microbiol.">
        <title>The Global Catalogue of Microorganisms (GCM) 10K type strain sequencing project: providing services to taxonomists for standard genome sequencing and annotation.</title>
        <authorList>
            <consortium name="The Broad Institute Genomics Platform"/>
            <consortium name="The Broad Institute Genome Sequencing Center for Infectious Disease"/>
            <person name="Wu L."/>
            <person name="Ma J."/>
        </authorList>
    </citation>
    <scope>NUCLEOTIDE SEQUENCE [LARGE SCALE GENOMIC DNA]</scope>
    <source>
        <strain evidence="2">CCUG 38813</strain>
    </source>
</reference>
<dbReference type="Proteomes" id="UP001596031">
    <property type="component" value="Unassembled WGS sequence"/>
</dbReference>
<name>A0ABW0PGM9_9BURK</name>